<feature type="domain" description="DUF7869" evidence="1">
    <location>
        <begin position="177"/>
        <end position="271"/>
    </location>
</feature>
<reference evidence="2" key="1">
    <citation type="submission" date="2022-01" db="EMBL/GenBank/DDBJ databases">
        <authorList>
            <person name="King R."/>
        </authorList>
    </citation>
    <scope>NUCLEOTIDE SEQUENCE</scope>
</reference>
<gene>
    <name evidence="2" type="ORF">PSYICH_LOCUS10527</name>
</gene>
<dbReference type="OrthoDB" id="6754309at2759"/>
<evidence type="ECO:0000259" key="1">
    <source>
        <dbReference type="Pfam" id="PF25273"/>
    </source>
</evidence>
<dbReference type="Proteomes" id="UP001153636">
    <property type="component" value="Chromosome 4"/>
</dbReference>
<dbReference type="EMBL" id="OV651816">
    <property type="protein sequence ID" value="CAH1109365.1"/>
    <property type="molecule type" value="Genomic_DNA"/>
</dbReference>
<evidence type="ECO:0000313" key="3">
    <source>
        <dbReference type="Proteomes" id="UP001153636"/>
    </source>
</evidence>
<protein>
    <recommendedName>
        <fullName evidence="1">DUF7869 domain-containing protein</fullName>
    </recommendedName>
</protein>
<sequence>MYKHFQEKYPLKKVSYAVYRQGVADRNISFGKLGHEECWSCEVFDLHCKQIGHEKKNLPDDCNVCKKWKNHEERKNLSREAYQQDSKAKSESARLIVSADLQKVIMLPRVDMFKEVIFTPRIIAFNESFVPVGSYNKKKSCAILWHEAISVRTKSDITSAFHIFLLLNRDAENITYWLDNCSAQNKNWGLFCFFVHMINCDDVAAQIIELKFFEPGHTFMSADSFHHQVENSLRKKGKVYDFQDFVDCVENARSGKKVIVAVMELQNFYQWPDCTSQYKLSKTSPRPYLQSMVHARFTRAYKSEVPPPKLLKEPKGILKERKESILSKLSEIIPTNRLIFWKDLPVSQADTSLDDSEMEDSDE</sequence>
<organism evidence="2 3">
    <name type="scientific">Psylliodes chrysocephalus</name>
    <dbReference type="NCBI Taxonomy" id="3402493"/>
    <lineage>
        <taxon>Eukaryota</taxon>
        <taxon>Metazoa</taxon>
        <taxon>Ecdysozoa</taxon>
        <taxon>Arthropoda</taxon>
        <taxon>Hexapoda</taxon>
        <taxon>Insecta</taxon>
        <taxon>Pterygota</taxon>
        <taxon>Neoptera</taxon>
        <taxon>Endopterygota</taxon>
        <taxon>Coleoptera</taxon>
        <taxon>Polyphaga</taxon>
        <taxon>Cucujiformia</taxon>
        <taxon>Chrysomeloidea</taxon>
        <taxon>Chrysomelidae</taxon>
        <taxon>Galerucinae</taxon>
        <taxon>Alticini</taxon>
        <taxon>Psylliodes</taxon>
    </lineage>
</organism>
<dbReference type="AlphaFoldDB" id="A0A9P0CZR8"/>
<accession>A0A9P0CZR8</accession>
<proteinExistence type="predicted"/>
<dbReference type="Pfam" id="PF25273">
    <property type="entry name" value="DUF7869"/>
    <property type="match status" value="1"/>
</dbReference>
<dbReference type="InterPro" id="IPR057191">
    <property type="entry name" value="DUF7869"/>
</dbReference>
<evidence type="ECO:0000313" key="2">
    <source>
        <dbReference type="EMBL" id="CAH1109365.1"/>
    </source>
</evidence>
<keyword evidence="3" id="KW-1185">Reference proteome</keyword>
<name>A0A9P0CZR8_9CUCU</name>